<evidence type="ECO:0000313" key="3">
    <source>
        <dbReference type="Proteomes" id="UP000664991"/>
    </source>
</evidence>
<dbReference type="AlphaFoldDB" id="A0A835ZZ73"/>
<comment type="caution">
    <text evidence="2">The sequence shown here is derived from an EMBL/GenBank/DDBJ whole genome shotgun (WGS) entry which is preliminary data.</text>
</comment>
<feature type="compositionally biased region" description="Polar residues" evidence="1">
    <location>
        <begin position="124"/>
        <end position="140"/>
    </location>
</feature>
<evidence type="ECO:0000256" key="1">
    <source>
        <dbReference type="SAM" id="MobiDB-lite"/>
    </source>
</evidence>
<evidence type="ECO:0000313" key="2">
    <source>
        <dbReference type="EMBL" id="KAG5198412.1"/>
    </source>
</evidence>
<name>A0A835ZZ73_SHEEP</name>
<dbReference type="EMBL" id="JAEMGP010000018">
    <property type="protein sequence ID" value="KAG5198412.1"/>
    <property type="molecule type" value="Genomic_DNA"/>
</dbReference>
<feature type="region of interest" description="Disordered" evidence="1">
    <location>
        <begin position="57"/>
        <end position="177"/>
    </location>
</feature>
<organism evidence="2 3">
    <name type="scientific">Ovis aries</name>
    <name type="common">Sheep</name>
    <dbReference type="NCBI Taxonomy" id="9940"/>
    <lineage>
        <taxon>Eukaryota</taxon>
        <taxon>Metazoa</taxon>
        <taxon>Chordata</taxon>
        <taxon>Craniata</taxon>
        <taxon>Vertebrata</taxon>
        <taxon>Euteleostomi</taxon>
        <taxon>Mammalia</taxon>
        <taxon>Eutheria</taxon>
        <taxon>Laurasiatheria</taxon>
        <taxon>Artiodactyla</taxon>
        <taxon>Ruminantia</taxon>
        <taxon>Pecora</taxon>
        <taxon>Bovidae</taxon>
        <taxon>Caprinae</taxon>
        <taxon>Ovis</taxon>
    </lineage>
</organism>
<proteinExistence type="predicted"/>
<feature type="region of interest" description="Disordered" evidence="1">
    <location>
        <begin position="1"/>
        <end position="30"/>
    </location>
</feature>
<protein>
    <submittedName>
        <fullName evidence="2">Uncharacterized protein</fullName>
    </submittedName>
</protein>
<sequence length="177" mass="18152">MSLLSPSTGSGGPALSSQGQAACQPQKPDLGLSRLATRLLDQTTGHHRPPSAAVCLAASRPGQARRCGIRPAGGTPWLHRAQPAGPAGPQPTRSLPVRHSPPPSAALPDDAGLSQRLQEDMATSLPTRAQHQLSAQSPVGTVSPFRPLPRSTLPGAASAQLGADRSSGQVRVEAELV</sequence>
<gene>
    <name evidence="2" type="ORF">JEQ12_008102</name>
</gene>
<reference evidence="2 3" key="1">
    <citation type="submission" date="2020-12" db="EMBL/GenBank/DDBJ databases">
        <title>De novo assembly of Tibetan sheep genome.</title>
        <authorList>
            <person name="Li X."/>
        </authorList>
    </citation>
    <scope>NUCLEOTIDE SEQUENCE [LARGE SCALE GENOMIC DNA]</scope>
    <source>
        <tissue evidence="2">Heart</tissue>
    </source>
</reference>
<dbReference type="Proteomes" id="UP000664991">
    <property type="component" value="Unassembled WGS sequence"/>
</dbReference>
<feature type="compositionally biased region" description="Low complexity" evidence="1">
    <location>
        <begin position="1"/>
        <end position="17"/>
    </location>
</feature>
<feature type="compositionally biased region" description="Low complexity" evidence="1">
    <location>
        <begin position="81"/>
        <end position="91"/>
    </location>
</feature>
<accession>A0A835ZZ73</accession>